<dbReference type="EMBL" id="GGEC01075702">
    <property type="protein sequence ID" value="MBX56186.1"/>
    <property type="molecule type" value="Transcribed_RNA"/>
</dbReference>
<evidence type="ECO:0000313" key="1">
    <source>
        <dbReference type="EMBL" id="MBX56186.1"/>
    </source>
</evidence>
<organism evidence="1">
    <name type="scientific">Rhizophora mucronata</name>
    <name type="common">Asiatic mangrove</name>
    <dbReference type="NCBI Taxonomy" id="61149"/>
    <lineage>
        <taxon>Eukaryota</taxon>
        <taxon>Viridiplantae</taxon>
        <taxon>Streptophyta</taxon>
        <taxon>Embryophyta</taxon>
        <taxon>Tracheophyta</taxon>
        <taxon>Spermatophyta</taxon>
        <taxon>Magnoliopsida</taxon>
        <taxon>eudicotyledons</taxon>
        <taxon>Gunneridae</taxon>
        <taxon>Pentapetalae</taxon>
        <taxon>rosids</taxon>
        <taxon>fabids</taxon>
        <taxon>Malpighiales</taxon>
        <taxon>Rhizophoraceae</taxon>
        <taxon>Rhizophora</taxon>
    </lineage>
</organism>
<reference evidence="1" key="1">
    <citation type="submission" date="2018-02" db="EMBL/GenBank/DDBJ databases">
        <title>Rhizophora mucronata_Transcriptome.</title>
        <authorList>
            <person name="Meera S.P."/>
            <person name="Sreeshan A."/>
            <person name="Augustine A."/>
        </authorList>
    </citation>
    <scope>NUCLEOTIDE SEQUENCE</scope>
    <source>
        <tissue evidence="1">Leaf</tissue>
    </source>
</reference>
<accession>A0A2P2PN72</accession>
<proteinExistence type="predicted"/>
<name>A0A2P2PN72_RHIMU</name>
<protein>
    <submittedName>
        <fullName evidence="1">Uncharacterized protein</fullName>
    </submittedName>
</protein>
<sequence>MNFWCCIGYFFSLNVHWFYA</sequence>
<dbReference type="AlphaFoldDB" id="A0A2P2PN72"/>